<proteinExistence type="predicted"/>
<keyword evidence="1" id="KW-0472">Membrane</keyword>
<sequence length="227" mass="25477">MNKLPKPVLVAIVIAFCIFVIAPITIGITGDVYDLNHGLLWISFAKRIQWESILAGALGLAGGLFVIYSTRQTLRQAKLHRADDLNGPLQLARDAVDDLWTWSNTTIDHLEGLFEQVESGHQELKKLNSAIDNAYVKAADRARHISSICKEHKTKALSFELYSRLEMVAVLDGMRPRDPGGQPEGDHYIRYRKNREFLQEARTRSAGARTAIDQQIKVNLIRCGVDD</sequence>
<feature type="transmembrane region" description="Helical" evidence="1">
    <location>
        <begin position="48"/>
        <end position="68"/>
    </location>
</feature>
<dbReference type="EMBL" id="LPVY01000012">
    <property type="protein sequence ID" value="KZB64592.1"/>
    <property type="molecule type" value="Genomic_DNA"/>
</dbReference>
<comment type="caution">
    <text evidence="2">The sequence shown here is derived from an EMBL/GenBank/DDBJ whole genome shotgun (WGS) entry which is preliminary data.</text>
</comment>
<dbReference type="AlphaFoldDB" id="A0A154L789"/>
<evidence type="ECO:0000313" key="3">
    <source>
        <dbReference type="Proteomes" id="UP000076335"/>
    </source>
</evidence>
<evidence type="ECO:0000313" key="2">
    <source>
        <dbReference type="EMBL" id="KZB64592.1"/>
    </source>
</evidence>
<keyword evidence="1" id="KW-1133">Transmembrane helix</keyword>
<organism evidence="2 3">
    <name type="scientific">Thalassospira lucentensis</name>
    <dbReference type="NCBI Taxonomy" id="168935"/>
    <lineage>
        <taxon>Bacteria</taxon>
        <taxon>Pseudomonadati</taxon>
        <taxon>Pseudomonadota</taxon>
        <taxon>Alphaproteobacteria</taxon>
        <taxon>Rhodospirillales</taxon>
        <taxon>Thalassospiraceae</taxon>
        <taxon>Thalassospira</taxon>
    </lineage>
</organism>
<gene>
    <name evidence="2" type="ORF">AUP42_01470</name>
</gene>
<reference evidence="2 3" key="1">
    <citation type="submission" date="2015-12" db="EMBL/GenBank/DDBJ databases">
        <title>Genome sequence of Thalassospira lucentensis MCCC 1A02072.</title>
        <authorList>
            <person name="Lu L."/>
            <person name="Lai Q."/>
            <person name="Shao Z."/>
            <person name="Qian P."/>
        </authorList>
    </citation>
    <scope>NUCLEOTIDE SEQUENCE [LARGE SCALE GENOMIC DNA]</scope>
    <source>
        <strain evidence="2 3">MCCC 1A02072</strain>
    </source>
</reference>
<evidence type="ECO:0000256" key="1">
    <source>
        <dbReference type="SAM" id="Phobius"/>
    </source>
</evidence>
<name>A0A154L789_9PROT</name>
<feature type="transmembrane region" description="Helical" evidence="1">
    <location>
        <begin position="7"/>
        <end position="28"/>
    </location>
</feature>
<dbReference type="Proteomes" id="UP000076335">
    <property type="component" value="Unassembled WGS sequence"/>
</dbReference>
<keyword evidence="1" id="KW-0812">Transmembrane</keyword>
<accession>A0A154L789</accession>
<protein>
    <submittedName>
        <fullName evidence="2">Uncharacterized protein</fullName>
    </submittedName>
</protein>
<dbReference type="RefSeq" id="WP_062951852.1">
    <property type="nucleotide sequence ID" value="NZ_LPVY01000012.1"/>
</dbReference>